<dbReference type="Gene3D" id="2.60.40.420">
    <property type="entry name" value="Cupredoxins - blue copper proteins"/>
    <property type="match status" value="1"/>
</dbReference>
<evidence type="ECO:0000313" key="10">
    <source>
        <dbReference type="Proteomes" id="UP001595880"/>
    </source>
</evidence>
<keyword evidence="7" id="KW-0812">Transmembrane</keyword>
<dbReference type="PANTHER" id="PTHR42838">
    <property type="entry name" value="CYTOCHROME C OXIDASE SUBUNIT II"/>
    <property type="match status" value="1"/>
</dbReference>
<sequence>MVQTVAWIASLVFMCVVAFVFLYVFMKSKEKRPYERIKKRWYKARNFYGITLIVLMFILTIYTLRELPYDQPIYSKEENPTIVNVTALQFGWEFSQSEFEVGEPIEFHVTSQDVNHGFGLYDEEMNIIAQTQAMPSYTNIVYITFTKPGTYSVLCLEYCGLAHHVMTHEITVVE</sequence>
<comment type="catalytic activity">
    <reaction evidence="6">
        <text>4 Fe(II)-[cytochrome c] + O2 + 8 H(+)(in) = 4 Fe(III)-[cytochrome c] + 2 H2O + 4 H(+)(out)</text>
        <dbReference type="Rhea" id="RHEA:11436"/>
        <dbReference type="Rhea" id="RHEA-COMP:10350"/>
        <dbReference type="Rhea" id="RHEA-COMP:14399"/>
        <dbReference type="ChEBI" id="CHEBI:15377"/>
        <dbReference type="ChEBI" id="CHEBI:15378"/>
        <dbReference type="ChEBI" id="CHEBI:15379"/>
        <dbReference type="ChEBI" id="CHEBI:29033"/>
        <dbReference type="ChEBI" id="CHEBI:29034"/>
        <dbReference type="EC" id="7.1.1.9"/>
    </reaction>
</comment>
<dbReference type="InterPro" id="IPR008972">
    <property type="entry name" value="Cupredoxin"/>
</dbReference>
<dbReference type="EMBL" id="JBHSDV010000001">
    <property type="protein sequence ID" value="MFC4386916.1"/>
    <property type="molecule type" value="Genomic_DNA"/>
</dbReference>
<keyword evidence="10" id="KW-1185">Reference proteome</keyword>
<feature type="domain" description="Cytochrome oxidase subunit II copper A binding" evidence="8">
    <location>
        <begin position="78"/>
        <end position="174"/>
    </location>
</feature>
<reference evidence="10" key="1">
    <citation type="journal article" date="2019" name="Int. J. Syst. Evol. Microbiol.">
        <title>The Global Catalogue of Microorganisms (GCM) 10K type strain sequencing project: providing services to taxonomists for standard genome sequencing and annotation.</title>
        <authorList>
            <consortium name="The Broad Institute Genomics Platform"/>
            <consortium name="The Broad Institute Genome Sequencing Center for Infectious Disease"/>
            <person name="Wu L."/>
            <person name="Ma J."/>
        </authorList>
    </citation>
    <scope>NUCLEOTIDE SEQUENCE [LARGE SCALE GENOMIC DNA]</scope>
    <source>
        <strain evidence="10">KACC 14058</strain>
    </source>
</reference>
<feature type="transmembrane region" description="Helical" evidence="7">
    <location>
        <begin position="6"/>
        <end position="26"/>
    </location>
</feature>
<evidence type="ECO:0000256" key="6">
    <source>
        <dbReference type="ARBA" id="ARBA00047816"/>
    </source>
</evidence>
<dbReference type="InterPro" id="IPR051403">
    <property type="entry name" value="NosZ/Cyto_c_oxidase_sub2"/>
</dbReference>
<protein>
    <recommendedName>
        <fullName evidence="5">Cytochrome aa3 subunit 2</fullName>
    </recommendedName>
</protein>
<accession>A0ABV8VR42</accession>
<keyword evidence="2" id="KW-0479">Metal-binding</keyword>
<keyword evidence="7" id="KW-0472">Membrane</keyword>
<dbReference type="Proteomes" id="UP001595880">
    <property type="component" value="Unassembled WGS sequence"/>
</dbReference>
<evidence type="ECO:0000256" key="7">
    <source>
        <dbReference type="SAM" id="Phobius"/>
    </source>
</evidence>
<dbReference type="RefSeq" id="WP_390196030.1">
    <property type="nucleotide sequence ID" value="NZ_JBHSDV010000001.1"/>
</dbReference>
<dbReference type="PANTHER" id="PTHR42838:SF2">
    <property type="entry name" value="NITROUS-OXIDE REDUCTASE"/>
    <property type="match status" value="1"/>
</dbReference>
<evidence type="ECO:0000256" key="4">
    <source>
        <dbReference type="ARBA" id="ARBA00024688"/>
    </source>
</evidence>
<evidence type="ECO:0000256" key="5">
    <source>
        <dbReference type="ARBA" id="ARBA00031399"/>
    </source>
</evidence>
<evidence type="ECO:0000259" key="8">
    <source>
        <dbReference type="PROSITE" id="PS50857"/>
    </source>
</evidence>
<proteinExistence type="predicted"/>
<keyword evidence="3" id="KW-0186">Copper</keyword>
<comment type="subcellular location">
    <subcellularLocation>
        <location evidence="1">Cell envelope</location>
    </subcellularLocation>
</comment>
<gene>
    <name evidence="9" type="ORF">ACFOZ1_03735</name>
</gene>
<comment type="function">
    <text evidence="4">Subunits I and II form the functional core of the enzyme complex. Electrons originating in cytochrome c are transferred via heme a and Cu(A) to the binuclear center formed by heme a3 and Cu(B).</text>
</comment>
<keyword evidence="7" id="KW-1133">Transmembrane helix</keyword>
<evidence type="ECO:0000256" key="1">
    <source>
        <dbReference type="ARBA" id="ARBA00004196"/>
    </source>
</evidence>
<dbReference type="InterPro" id="IPR002429">
    <property type="entry name" value="CcO_II-like_C"/>
</dbReference>
<dbReference type="Pfam" id="PF00116">
    <property type="entry name" value="COX2"/>
    <property type="match status" value="1"/>
</dbReference>
<evidence type="ECO:0000256" key="2">
    <source>
        <dbReference type="ARBA" id="ARBA00022723"/>
    </source>
</evidence>
<comment type="caution">
    <text evidence="9">The sequence shown here is derived from an EMBL/GenBank/DDBJ whole genome shotgun (WGS) entry which is preliminary data.</text>
</comment>
<evidence type="ECO:0000313" key="9">
    <source>
        <dbReference type="EMBL" id="MFC4386916.1"/>
    </source>
</evidence>
<dbReference type="InterPro" id="IPR001505">
    <property type="entry name" value="Copper_CuA"/>
</dbReference>
<dbReference type="PROSITE" id="PS50857">
    <property type="entry name" value="COX2_CUA"/>
    <property type="match status" value="1"/>
</dbReference>
<name>A0ABV8VR42_9BACI</name>
<feature type="transmembrane region" description="Helical" evidence="7">
    <location>
        <begin position="47"/>
        <end position="64"/>
    </location>
</feature>
<dbReference type="PROSITE" id="PS00078">
    <property type="entry name" value="COX2"/>
    <property type="match status" value="1"/>
</dbReference>
<organism evidence="9 10">
    <name type="scientific">Gracilibacillus marinus</name>
    <dbReference type="NCBI Taxonomy" id="630535"/>
    <lineage>
        <taxon>Bacteria</taxon>
        <taxon>Bacillati</taxon>
        <taxon>Bacillota</taxon>
        <taxon>Bacilli</taxon>
        <taxon>Bacillales</taxon>
        <taxon>Bacillaceae</taxon>
        <taxon>Gracilibacillus</taxon>
    </lineage>
</organism>
<dbReference type="SUPFAM" id="SSF49503">
    <property type="entry name" value="Cupredoxins"/>
    <property type="match status" value="1"/>
</dbReference>
<evidence type="ECO:0000256" key="3">
    <source>
        <dbReference type="ARBA" id="ARBA00023008"/>
    </source>
</evidence>